<protein>
    <submittedName>
        <fullName evidence="1">Haloacid dehalogenase</fullName>
    </submittedName>
</protein>
<reference evidence="1 2" key="1">
    <citation type="submission" date="2021-03" db="EMBL/GenBank/DDBJ databases">
        <title>Antimicrobial resistance genes in bacteria isolated from Japanese honey, and their potential for conferring macrolide and lincosamide resistance in the American foulbrood pathogen Paenibacillus larvae.</title>
        <authorList>
            <person name="Okamoto M."/>
            <person name="Kumagai M."/>
            <person name="Kanamori H."/>
            <person name="Takamatsu D."/>
        </authorList>
    </citation>
    <scope>NUCLEOTIDE SEQUENCE [LARGE SCALE GENOMIC DNA]</scope>
    <source>
        <strain evidence="1 2">J21TS7</strain>
    </source>
</reference>
<dbReference type="CDD" id="cd07516">
    <property type="entry name" value="HAD_Pase"/>
    <property type="match status" value="1"/>
</dbReference>
<dbReference type="EMBL" id="BORU01000001">
    <property type="protein sequence ID" value="GIO52023.1"/>
    <property type="molecule type" value="Genomic_DNA"/>
</dbReference>
<dbReference type="Proteomes" id="UP000676601">
    <property type="component" value="Unassembled WGS sequence"/>
</dbReference>
<dbReference type="SFLD" id="SFLDS00003">
    <property type="entry name" value="Haloacid_Dehalogenase"/>
    <property type="match status" value="1"/>
</dbReference>
<evidence type="ECO:0000313" key="2">
    <source>
        <dbReference type="Proteomes" id="UP000676601"/>
    </source>
</evidence>
<accession>A0ABQ4L6K5</accession>
<dbReference type="InterPro" id="IPR023214">
    <property type="entry name" value="HAD_sf"/>
</dbReference>
<name>A0ABQ4L6K5_9BACL</name>
<dbReference type="SUPFAM" id="SSF56784">
    <property type="entry name" value="HAD-like"/>
    <property type="match status" value="1"/>
</dbReference>
<gene>
    <name evidence="1" type="ORF">J21TS7_03410</name>
</gene>
<dbReference type="Gene3D" id="3.40.50.1000">
    <property type="entry name" value="HAD superfamily/HAD-like"/>
    <property type="match status" value="1"/>
</dbReference>
<dbReference type="Gene3D" id="3.30.1240.10">
    <property type="match status" value="1"/>
</dbReference>
<keyword evidence="2" id="KW-1185">Reference proteome</keyword>
<dbReference type="NCBIfam" id="TIGR01484">
    <property type="entry name" value="HAD-SF-IIB"/>
    <property type="match status" value="1"/>
</dbReference>
<organism evidence="1 2">
    <name type="scientific">Paenibacillus cineris</name>
    <dbReference type="NCBI Taxonomy" id="237530"/>
    <lineage>
        <taxon>Bacteria</taxon>
        <taxon>Bacillati</taxon>
        <taxon>Bacillota</taxon>
        <taxon>Bacilli</taxon>
        <taxon>Bacillales</taxon>
        <taxon>Paenibacillaceae</taxon>
        <taxon>Paenibacillus</taxon>
    </lineage>
</organism>
<dbReference type="RefSeq" id="WP_212982602.1">
    <property type="nucleotide sequence ID" value="NZ_BORU01000001.1"/>
</dbReference>
<dbReference type="InterPro" id="IPR006379">
    <property type="entry name" value="HAD-SF_hydro_IIB"/>
</dbReference>
<comment type="caution">
    <text evidence="1">The sequence shown here is derived from an EMBL/GenBank/DDBJ whole genome shotgun (WGS) entry which is preliminary data.</text>
</comment>
<dbReference type="NCBIfam" id="TIGR00099">
    <property type="entry name" value="Cof-subfamily"/>
    <property type="match status" value="1"/>
</dbReference>
<dbReference type="PANTHER" id="PTHR10000">
    <property type="entry name" value="PHOSPHOSERINE PHOSPHATASE"/>
    <property type="match status" value="1"/>
</dbReference>
<evidence type="ECO:0000313" key="1">
    <source>
        <dbReference type="EMBL" id="GIO52023.1"/>
    </source>
</evidence>
<dbReference type="Pfam" id="PF08282">
    <property type="entry name" value="Hydrolase_3"/>
    <property type="match status" value="1"/>
</dbReference>
<dbReference type="InterPro" id="IPR000150">
    <property type="entry name" value="Cof"/>
</dbReference>
<dbReference type="SFLD" id="SFLDG01140">
    <property type="entry name" value="C2.B:_Phosphomannomutase_and_P"/>
    <property type="match status" value="1"/>
</dbReference>
<proteinExistence type="predicted"/>
<dbReference type="InterPro" id="IPR036412">
    <property type="entry name" value="HAD-like_sf"/>
</dbReference>
<dbReference type="PANTHER" id="PTHR10000:SF8">
    <property type="entry name" value="HAD SUPERFAMILY HYDROLASE-LIKE, TYPE 3"/>
    <property type="match status" value="1"/>
</dbReference>
<dbReference type="PROSITE" id="PS01228">
    <property type="entry name" value="COF_1"/>
    <property type="match status" value="1"/>
</dbReference>
<sequence>MNFAAVVLDLDGTLLNSDKQITDRNYKAIQDCYEKGMKIIFATARPPRAVRWLLPEELLRMGSTIFYNGAYIKCEQTGIHHHEPIEARMTAEVLEYGLSCDMDLKISLEVMDEWLSLEEYDYTAYMKVQENPTAKTLEELKKLDATKILFYGNIDTSSFNEKLADQLADRLNVIVTDHGELVQITSKIASKEKAVDLLCKSLKVPLENVIAFGDDRNDLGLFRVCGWPVAMGNAVEELKALAKEVTDTNDNDGVAKILENIL</sequence>